<dbReference type="CDD" id="cd11530">
    <property type="entry name" value="NTP-PPase_DR2231_like"/>
    <property type="match status" value="1"/>
</dbReference>
<dbReference type="Proteomes" id="UP000014974">
    <property type="component" value="Unassembled WGS sequence"/>
</dbReference>
<accession>S7V8G8</accession>
<dbReference type="AlphaFoldDB" id="S7V8G8"/>
<protein>
    <submittedName>
        <fullName evidence="1">Putative secreted protein</fullName>
    </submittedName>
</protein>
<dbReference type="EMBL" id="ATNM01000156">
    <property type="protein sequence ID" value="EPR66181.1"/>
    <property type="molecule type" value="Genomic_DNA"/>
</dbReference>
<sequence>MFSLADLFSLVLKNNFIMKDPQTLTAVARFHQTFKHPILPSPVIPEANRCKLRVSLIAEELKELEEAIANDDLVEVADALCDIQYVLSGAVLEFGLADKFKTLFDEVQRSNMSKACENEKEAMDTVAHYESKGTNCYYIKTDDVYLVYRKEDNKTLKSINYSPADLATILKTLNHSLFIEPAIVSILLSGFYPL</sequence>
<gene>
    <name evidence="1" type="ORF">ADICYQ_4879</name>
</gene>
<evidence type="ECO:0000313" key="2">
    <source>
        <dbReference type="Proteomes" id="UP000014974"/>
    </source>
</evidence>
<dbReference type="InterPro" id="IPR021130">
    <property type="entry name" value="PRib-ATP_PPHydrolase-like"/>
</dbReference>
<dbReference type="Pfam" id="PF01503">
    <property type="entry name" value="PRA-PH"/>
    <property type="match status" value="1"/>
</dbReference>
<evidence type="ECO:0000313" key="1">
    <source>
        <dbReference type="EMBL" id="EPR66181.1"/>
    </source>
</evidence>
<proteinExistence type="predicted"/>
<comment type="caution">
    <text evidence="1">The sequence shown here is derived from an EMBL/GenBank/DDBJ whole genome shotgun (WGS) entry which is preliminary data.</text>
</comment>
<dbReference type="InterPro" id="IPR033653">
    <property type="entry name" value="NTP-PPase_DR2231-like"/>
</dbReference>
<reference evidence="1 2" key="1">
    <citation type="journal article" date="2013" name="Genome Announc.">
        <title>Draft Genome Sequence of Cyclobacterium qasimii Strain M12-11BT, Isolated from Arctic Marine Sediment.</title>
        <authorList>
            <person name="Shivaji S."/>
            <person name="Ara S."/>
            <person name="Singh A."/>
            <person name="Kumar Pinnaka A."/>
        </authorList>
    </citation>
    <scope>NUCLEOTIDE SEQUENCE [LARGE SCALE GENOMIC DNA]</scope>
    <source>
        <strain evidence="1 2">M12-11B</strain>
    </source>
</reference>
<dbReference type="Gene3D" id="1.10.3420.10">
    <property type="entry name" value="putative ntp pyrophosphohydrolase like domain"/>
    <property type="match status" value="1"/>
</dbReference>
<dbReference type="STRING" id="641524.ADICYQ_4879"/>
<name>S7V8G8_9BACT</name>
<dbReference type="InterPro" id="IPR023292">
    <property type="entry name" value="NTP_PyroPHydrolase-like_dom_sf"/>
</dbReference>
<dbReference type="eggNOG" id="COG4696">
    <property type="taxonomic scope" value="Bacteria"/>
</dbReference>
<organism evidence="1 2">
    <name type="scientific">Cyclobacterium qasimii M12-11B</name>
    <dbReference type="NCBI Taxonomy" id="641524"/>
    <lineage>
        <taxon>Bacteria</taxon>
        <taxon>Pseudomonadati</taxon>
        <taxon>Bacteroidota</taxon>
        <taxon>Cytophagia</taxon>
        <taxon>Cytophagales</taxon>
        <taxon>Cyclobacteriaceae</taxon>
        <taxon>Cyclobacterium</taxon>
    </lineage>
</organism>
<dbReference type="PATRIC" id="fig|641524.5.peg.4836"/>